<keyword evidence="8" id="KW-1015">Disulfide bond</keyword>
<dbReference type="SMR" id="A0A5N4E9B0"/>
<dbReference type="AlphaFoldDB" id="A0A5N4E9B0"/>
<dbReference type="Pfam" id="PF00143">
    <property type="entry name" value="Interferon"/>
    <property type="match status" value="1"/>
</dbReference>
<evidence type="ECO:0000256" key="11">
    <source>
        <dbReference type="SAM" id="SignalP"/>
    </source>
</evidence>
<keyword evidence="5" id="KW-0964">Secreted</keyword>
<dbReference type="GO" id="GO:0002312">
    <property type="term" value="P:B cell activation involved in immune response"/>
    <property type="evidence" value="ECO:0007669"/>
    <property type="project" value="Ensembl"/>
</dbReference>
<evidence type="ECO:0000256" key="7">
    <source>
        <dbReference type="ARBA" id="ARBA00023118"/>
    </source>
</evidence>
<evidence type="ECO:0000256" key="10">
    <source>
        <dbReference type="RuleBase" id="RU000436"/>
    </source>
</evidence>
<feature type="signal peptide" evidence="11">
    <location>
        <begin position="1"/>
        <end position="21"/>
    </location>
</feature>
<dbReference type="GO" id="GO:0035458">
    <property type="term" value="P:cellular response to interferon-beta"/>
    <property type="evidence" value="ECO:0007669"/>
    <property type="project" value="Ensembl"/>
</dbReference>
<dbReference type="GO" id="GO:0043330">
    <property type="term" value="P:response to exogenous dsRNA"/>
    <property type="evidence" value="ECO:0007669"/>
    <property type="project" value="Ensembl"/>
</dbReference>
<keyword evidence="7 10" id="KW-0051">Antiviral defense</keyword>
<name>A0A5N4E9B0_CAMDR</name>
<dbReference type="GO" id="GO:0005126">
    <property type="term" value="F:cytokine receptor binding"/>
    <property type="evidence" value="ECO:0007669"/>
    <property type="project" value="Ensembl"/>
</dbReference>
<dbReference type="GO" id="GO:2001235">
    <property type="term" value="P:positive regulation of apoptotic signaling pathway"/>
    <property type="evidence" value="ECO:0007669"/>
    <property type="project" value="Ensembl"/>
</dbReference>
<evidence type="ECO:0000313" key="13">
    <source>
        <dbReference type="Proteomes" id="UP000299084"/>
    </source>
</evidence>
<dbReference type="PANTHER" id="PTHR11691:SF73">
    <property type="entry name" value="INTERFERON BETA"/>
    <property type="match status" value="1"/>
</dbReference>
<dbReference type="EMBL" id="JWIN03000004">
    <property type="protein sequence ID" value="KAB1280068.1"/>
    <property type="molecule type" value="Genomic_DNA"/>
</dbReference>
<keyword evidence="13" id="KW-1185">Reference proteome</keyword>
<dbReference type="GO" id="GO:0045581">
    <property type="term" value="P:negative regulation of T cell differentiation"/>
    <property type="evidence" value="ECO:0007669"/>
    <property type="project" value="Ensembl"/>
</dbReference>
<dbReference type="KEGG" id="cdk:105095933"/>
<comment type="caution">
    <text evidence="12">The sequence shown here is derived from an EMBL/GenBank/DDBJ whole genome shotgun (WGS) entry which is preliminary data.</text>
</comment>
<dbReference type="GO" id="GO:0005615">
    <property type="term" value="C:extracellular space"/>
    <property type="evidence" value="ECO:0007669"/>
    <property type="project" value="UniProtKB-KW"/>
</dbReference>
<proteinExistence type="inferred from homology"/>
<dbReference type="GO" id="GO:0007259">
    <property type="term" value="P:cell surface receptor signaling pathway via JAK-STAT"/>
    <property type="evidence" value="ECO:0007669"/>
    <property type="project" value="Ensembl"/>
</dbReference>
<dbReference type="GO" id="GO:0045071">
    <property type="term" value="P:negative regulation of viral genome replication"/>
    <property type="evidence" value="ECO:0007669"/>
    <property type="project" value="Ensembl"/>
</dbReference>
<keyword evidence="6 11" id="KW-0732">Signal</keyword>
<organism evidence="12 13">
    <name type="scientific">Camelus dromedarius</name>
    <name type="common">Dromedary</name>
    <name type="synonym">Arabian camel</name>
    <dbReference type="NCBI Taxonomy" id="9838"/>
    <lineage>
        <taxon>Eukaryota</taxon>
        <taxon>Metazoa</taxon>
        <taxon>Chordata</taxon>
        <taxon>Craniata</taxon>
        <taxon>Vertebrata</taxon>
        <taxon>Euteleostomi</taxon>
        <taxon>Mammalia</taxon>
        <taxon>Eutheria</taxon>
        <taxon>Laurasiatheria</taxon>
        <taxon>Artiodactyla</taxon>
        <taxon>Tylopoda</taxon>
        <taxon>Camelidae</taxon>
        <taxon>Camelus</taxon>
    </lineage>
</organism>
<evidence type="ECO:0000256" key="8">
    <source>
        <dbReference type="ARBA" id="ARBA00023157"/>
    </source>
</evidence>
<keyword evidence="9" id="KW-0325">Glycoprotein</keyword>
<dbReference type="STRING" id="9838.ENSCDRP00005001879"/>
<dbReference type="GO" id="GO:0071359">
    <property type="term" value="P:cellular response to dsRNA"/>
    <property type="evidence" value="ECO:0007669"/>
    <property type="project" value="UniProtKB-ARBA"/>
</dbReference>
<evidence type="ECO:0000256" key="9">
    <source>
        <dbReference type="ARBA" id="ARBA00023180"/>
    </source>
</evidence>
<dbReference type="GO" id="GO:1900182">
    <property type="term" value="P:positive regulation of protein localization to nucleus"/>
    <property type="evidence" value="ECO:0007669"/>
    <property type="project" value="Ensembl"/>
</dbReference>
<evidence type="ECO:0000256" key="3">
    <source>
        <dbReference type="ARBA" id="ARBA00011245"/>
    </source>
</evidence>
<comment type="similarity">
    <text evidence="2 10">Belongs to the alpha/beta interferon family.</text>
</comment>
<evidence type="ECO:0000256" key="6">
    <source>
        <dbReference type="ARBA" id="ARBA00022729"/>
    </source>
</evidence>
<dbReference type="PANTHER" id="PTHR11691">
    <property type="entry name" value="TYPE I INTERFERON"/>
    <property type="match status" value="1"/>
</dbReference>
<dbReference type="GO" id="GO:0098586">
    <property type="term" value="P:cellular response to virus"/>
    <property type="evidence" value="ECO:0007669"/>
    <property type="project" value="Ensembl"/>
</dbReference>
<dbReference type="FunFam" id="1.20.1250.10:FF:000026">
    <property type="entry name" value="Interferon beta"/>
    <property type="match status" value="1"/>
</dbReference>
<dbReference type="OrthoDB" id="8922121at2759"/>
<evidence type="ECO:0000256" key="4">
    <source>
        <dbReference type="ARBA" id="ARBA00022514"/>
    </source>
</evidence>
<keyword evidence="4 10" id="KW-0202">Cytokine</keyword>
<dbReference type="PRINTS" id="PR00266">
    <property type="entry name" value="INTERFERONAB"/>
</dbReference>
<dbReference type="InterPro" id="IPR000471">
    <property type="entry name" value="Interferon_alpha/beta/delta"/>
</dbReference>
<protein>
    <submittedName>
        <fullName evidence="12">Interferon beta-2</fullName>
    </submittedName>
</protein>
<dbReference type="GO" id="GO:0008811">
    <property type="term" value="F:chloramphenicol O-acetyltransferase activity"/>
    <property type="evidence" value="ECO:0007669"/>
    <property type="project" value="Ensembl"/>
</dbReference>
<dbReference type="Proteomes" id="UP000299084">
    <property type="component" value="Unassembled WGS sequence"/>
</dbReference>
<dbReference type="GO" id="GO:0060337">
    <property type="term" value="P:type I interferon-mediated signaling pathway"/>
    <property type="evidence" value="ECO:0007669"/>
    <property type="project" value="Ensembl"/>
</dbReference>
<evidence type="ECO:0000256" key="5">
    <source>
        <dbReference type="ARBA" id="ARBA00022525"/>
    </source>
</evidence>
<comment type="subcellular location">
    <subcellularLocation>
        <location evidence="1">Secreted</location>
    </subcellularLocation>
</comment>
<accession>A0A5N4E9B0</accession>
<evidence type="ECO:0000256" key="1">
    <source>
        <dbReference type="ARBA" id="ARBA00004613"/>
    </source>
</evidence>
<feature type="chain" id="PRO_5024391152" evidence="11">
    <location>
        <begin position="22"/>
        <end position="186"/>
    </location>
</feature>
<dbReference type="GO" id="GO:0005125">
    <property type="term" value="F:cytokine activity"/>
    <property type="evidence" value="ECO:0007669"/>
    <property type="project" value="UniProtKB-KW"/>
</dbReference>
<comment type="subunit">
    <text evidence="3">Monomer.</text>
</comment>
<dbReference type="InterPro" id="IPR009079">
    <property type="entry name" value="4_helix_cytokine-like_core"/>
</dbReference>
<dbReference type="GO" id="GO:0045944">
    <property type="term" value="P:positive regulation of transcription by RNA polymerase II"/>
    <property type="evidence" value="ECO:0007669"/>
    <property type="project" value="Ensembl"/>
</dbReference>
<sequence>MIDRCILQIALLLCFSTTALSVNYNLLRYQQRSSNLACKNLLRQMPGIPQYCLKDRMDFDVPEEIKQPQQFQKEDAVLVIYEMLQQIFGIFRRDFSSTGWNKAIIEDLLVEIDVRIDHVETILAEIMKEKNFTRGDMTILHLRMYYLKIVQYLKSKEYSGCAWTVVQAEILRNFSFLNSLTECLQD</sequence>
<dbReference type="GO" id="GO:0140374">
    <property type="term" value="P:antiviral innate immune response"/>
    <property type="evidence" value="ECO:0007669"/>
    <property type="project" value="Ensembl"/>
</dbReference>
<dbReference type="CDD" id="cd00095">
    <property type="entry name" value="IFab"/>
    <property type="match status" value="1"/>
</dbReference>
<evidence type="ECO:0000313" key="12">
    <source>
        <dbReference type="EMBL" id="KAB1280068.1"/>
    </source>
</evidence>
<dbReference type="SUPFAM" id="SSF47266">
    <property type="entry name" value="4-helical cytokines"/>
    <property type="match status" value="1"/>
</dbReference>
<dbReference type="GO" id="GO:2000552">
    <property type="term" value="P:negative regulation of T-helper 2 cell cytokine production"/>
    <property type="evidence" value="ECO:0007669"/>
    <property type="project" value="Ensembl"/>
</dbReference>
<dbReference type="Gene3D" id="1.20.1250.10">
    <property type="match status" value="1"/>
</dbReference>
<evidence type="ECO:0000256" key="2">
    <source>
        <dbReference type="ARBA" id="ARBA00011033"/>
    </source>
</evidence>
<dbReference type="SMART" id="SM00076">
    <property type="entry name" value="IFabd"/>
    <property type="match status" value="1"/>
</dbReference>
<reference evidence="12 13" key="1">
    <citation type="journal article" date="2019" name="Mol. Ecol. Resour.">
        <title>Improving Illumina assemblies with Hi-C and long reads: an example with the North African dromedary.</title>
        <authorList>
            <person name="Elbers J.P."/>
            <person name="Rogers M.F."/>
            <person name="Perelman P.L."/>
            <person name="Proskuryakova A.A."/>
            <person name="Serdyukova N.A."/>
            <person name="Johnson W.E."/>
            <person name="Horin P."/>
            <person name="Corander J."/>
            <person name="Murphy D."/>
            <person name="Burger P.A."/>
        </authorList>
    </citation>
    <scope>NUCLEOTIDE SEQUENCE [LARGE SCALE GENOMIC DNA]</scope>
    <source>
        <strain evidence="12">Drom800</strain>
        <tissue evidence="12">Blood</tissue>
    </source>
</reference>
<gene>
    <name evidence="12" type="ORF">Cadr_000015578</name>
</gene>